<evidence type="ECO:0000313" key="2">
    <source>
        <dbReference type="EMBL" id="OCK79224.1"/>
    </source>
</evidence>
<organism evidence="2 3">
    <name type="scientific">Lepidopterella palustris CBS 459.81</name>
    <dbReference type="NCBI Taxonomy" id="1314670"/>
    <lineage>
        <taxon>Eukaryota</taxon>
        <taxon>Fungi</taxon>
        <taxon>Dikarya</taxon>
        <taxon>Ascomycota</taxon>
        <taxon>Pezizomycotina</taxon>
        <taxon>Dothideomycetes</taxon>
        <taxon>Pleosporomycetidae</taxon>
        <taxon>Mytilinidiales</taxon>
        <taxon>Argynnaceae</taxon>
        <taxon>Lepidopterella</taxon>
    </lineage>
</organism>
<gene>
    <name evidence="2" type="ORF">K432DRAFT_383246</name>
</gene>
<dbReference type="AlphaFoldDB" id="A0A8E2E8L4"/>
<proteinExistence type="predicted"/>
<reference evidence="2 3" key="1">
    <citation type="journal article" date="2016" name="Nat. Commun.">
        <title>Ectomycorrhizal ecology is imprinted in the genome of the dominant symbiotic fungus Cenococcum geophilum.</title>
        <authorList>
            <consortium name="DOE Joint Genome Institute"/>
            <person name="Peter M."/>
            <person name="Kohler A."/>
            <person name="Ohm R.A."/>
            <person name="Kuo A."/>
            <person name="Krutzmann J."/>
            <person name="Morin E."/>
            <person name="Arend M."/>
            <person name="Barry K.W."/>
            <person name="Binder M."/>
            <person name="Choi C."/>
            <person name="Clum A."/>
            <person name="Copeland A."/>
            <person name="Grisel N."/>
            <person name="Haridas S."/>
            <person name="Kipfer T."/>
            <person name="LaButti K."/>
            <person name="Lindquist E."/>
            <person name="Lipzen A."/>
            <person name="Maire R."/>
            <person name="Meier B."/>
            <person name="Mihaltcheva S."/>
            <person name="Molinier V."/>
            <person name="Murat C."/>
            <person name="Poggeler S."/>
            <person name="Quandt C.A."/>
            <person name="Sperisen C."/>
            <person name="Tritt A."/>
            <person name="Tisserant E."/>
            <person name="Crous P.W."/>
            <person name="Henrissat B."/>
            <person name="Nehls U."/>
            <person name="Egli S."/>
            <person name="Spatafora J.W."/>
            <person name="Grigoriev I.V."/>
            <person name="Martin F.M."/>
        </authorList>
    </citation>
    <scope>NUCLEOTIDE SEQUENCE [LARGE SCALE GENOMIC DNA]</scope>
    <source>
        <strain evidence="2 3">CBS 459.81</strain>
    </source>
</reference>
<dbReference type="InterPro" id="IPR013792">
    <property type="entry name" value="RNA3'P_cycl/enolpyr_Trfase_a/b"/>
</dbReference>
<dbReference type="EMBL" id="KV745016">
    <property type="protein sequence ID" value="OCK79224.1"/>
    <property type="molecule type" value="Genomic_DNA"/>
</dbReference>
<keyword evidence="3" id="KW-1185">Reference proteome</keyword>
<dbReference type="PANTHER" id="PTHR11096:SF0">
    <property type="entry name" value="RNA 3'-TERMINAL PHOSPHATE CYCLASE"/>
    <property type="match status" value="1"/>
</dbReference>
<evidence type="ECO:0000313" key="3">
    <source>
        <dbReference type="Proteomes" id="UP000250266"/>
    </source>
</evidence>
<dbReference type="Proteomes" id="UP000250266">
    <property type="component" value="Unassembled WGS sequence"/>
</dbReference>
<dbReference type="InterPro" id="IPR000228">
    <property type="entry name" value="RNA3'_term_phos_cyc"/>
</dbReference>
<dbReference type="GO" id="GO:0003963">
    <property type="term" value="F:RNA-3'-phosphate cyclase activity"/>
    <property type="evidence" value="ECO:0007669"/>
    <property type="project" value="TreeGrafter"/>
</dbReference>
<dbReference type="InterPro" id="IPR037136">
    <property type="entry name" value="RNA3'_phos_cyclase_dom_sf"/>
</dbReference>
<name>A0A8E2E8L4_9PEZI</name>
<dbReference type="InterPro" id="IPR023797">
    <property type="entry name" value="RNA3'_phos_cyclase_dom"/>
</dbReference>
<feature type="domain" description="RNA 3'-terminal phosphate cyclase" evidence="1">
    <location>
        <begin position="12"/>
        <end position="387"/>
    </location>
</feature>
<dbReference type="PANTHER" id="PTHR11096">
    <property type="entry name" value="RNA 3' TERMINAL PHOSPHATE CYCLASE"/>
    <property type="match status" value="1"/>
</dbReference>
<accession>A0A8E2E8L4</accession>
<dbReference type="SUPFAM" id="SSF55205">
    <property type="entry name" value="EPT/RTPC-like"/>
    <property type="match status" value="1"/>
</dbReference>
<dbReference type="GO" id="GO:0005634">
    <property type="term" value="C:nucleus"/>
    <property type="evidence" value="ECO:0007669"/>
    <property type="project" value="TreeGrafter"/>
</dbReference>
<dbReference type="GO" id="GO:0006396">
    <property type="term" value="P:RNA processing"/>
    <property type="evidence" value="ECO:0007669"/>
    <property type="project" value="InterPro"/>
</dbReference>
<dbReference type="OrthoDB" id="25029at2759"/>
<dbReference type="Pfam" id="PF01137">
    <property type="entry name" value="RTC"/>
    <property type="match status" value="1"/>
</dbReference>
<dbReference type="Gene3D" id="3.65.10.20">
    <property type="entry name" value="RNA 3'-terminal phosphate cyclase domain"/>
    <property type="match status" value="2"/>
</dbReference>
<evidence type="ECO:0000259" key="1">
    <source>
        <dbReference type="Pfam" id="PF01137"/>
    </source>
</evidence>
<sequence>MSLAVHLEGTTLEGGGQLLRIGIGVSALTAIPIEITNIRGNRSGGGGLKAQHLSSVIWLGRTSEADISGAGLKSKKLYFAPSTKVSQRAISLPDHRERELSDGTTIIETQISQSTPGSIGLVFQAILPYLLWSGSSLSPPEEASKPIRLKISGGTNTSMSPSHEYISQVLLPTLTRIGLPLISTNLHSRGWTNGRQQIGSVSFTIPPLPRTTTLAPFTLSNRGAIVSITATVLAPKACETHFRNELSTHLSKRQASIFDTGGGDPAVTIDFEDSRHEKRFYLLVVATSSNGYKLGRDWLYDQRIGAGKIDVVIAKLVKQVVGELAKEIEHGGCVDEYMRDQLVVFQALAKGKTFIDGGRLKDGSAIQPSLHARTAEWVVNEILGVEFDGKGGCEGIGLAAGEVFAERQHESAEERNGEKDLVAGVERLDI</sequence>
<protein>
    <submittedName>
        <fullName evidence="2">RNA 3'-terminal phosphate cyclase</fullName>
    </submittedName>
</protein>